<evidence type="ECO:0000313" key="2">
    <source>
        <dbReference type="EMBL" id="WRL64347.1"/>
    </source>
</evidence>
<reference evidence="2 3" key="1">
    <citation type="submission" date="2023-12" db="EMBL/GenBank/DDBJ databases">
        <title>Blastococcus brunescens sp. nov., an actonobacterium isolated from sandstone collected in sahara desert.</title>
        <authorList>
            <person name="Gtari M."/>
            <person name="Ghodhbane F."/>
        </authorList>
    </citation>
    <scope>NUCLEOTIDE SEQUENCE [LARGE SCALE GENOMIC DNA]</scope>
    <source>
        <strain evidence="2 3">BMG 8361</strain>
    </source>
</reference>
<dbReference type="RefSeq" id="WP_324275674.1">
    <property type="nucleotide sequence ID" value="NZ_CP141261.1"/>
</dbReference>
<accession>A0ABZ1B0K6</accession>
<keyword evidence="3" id="KW-1185">Reference proteome</keyword>
<sequence>MGAPDPSRHVGRPARPLLIAVAGLVVTLLVGLGWLPAASAAVGVPGSFSGHAYGSSQPPTADKPQSKLWFHDGAWWASMVGQGTASVFVHELMPDHTWRNTGTLVDSRANSTGDALWSVQDDRVYVASRAPGSNLQVNALGYDPTSRSWSVSPGFPVTVNSGGPPSPPPSTRTRWAISG</sequence>
<evidence type="ECO:0000313" key="3">
    <source>
        <dbReference type="Proteomes" id="UP001324287"/>
    </source>
</evidence>
<proteinExistence type="predicted"/>
<name>A0ABZ1B0K6_9ACTN</name>
<gene>
    <name evidence="2" type="ORF">U6N30_00295</name>
</gene>
<feature type="region of interest" description="Disordered" evidence="1">
    <location>
        <begin position="158"/>
        <end position="179"/>
    </location>
</feature>
<organism evidence="2 3">
    <name type="scientific">Blastococcus brunescens</name>
    <dbReference type="NCBI Taxonomy" id="1564165"/>
    <lineage>
        <taxon>Bacteria</taxon>
        <taxon>Bacillati</taxon>
        <taxon>Actinomycetota</taxon>
        <taxon>Actinomycetes</taxon>
        <taxon>Geodermatophilales</taxon>
        <taxon>Geodermatophilaceae</taxon>
        <taxon>Blastococcus</taxon>
    </lineage>
</organism>
<evidence type="ECO:0000256" key="1">
    <source>
        <dbReference type="SAM" id="MobiDB-lite"/>
    </source>
</evidence>
<protein>
    <submittedName>
        <fullName evidence="2">Uncharacterized protein</fullName>
    </submittedName>
</protein>
<dbReference type="EMBL" id="CP141261">
    <property type="protein sequence ID" value="WRL64347.1"/>
    <property type="molecule type" value="Genomic_DNA"/>
</dbReference>
<dbReference type="Proteomes" id="UP001324287">
    <property type="component" value="Chromosome"/>
</dbReference>